<proteinExistence type="predicted"/>
<protein>
    <submittedName>
        <fullName evidence="2">Uncharacterized protein</fullName>
    </submittedName>
</protein>
<reference evidence="2" key="1">
    <citation type="submission" date="2021-01" db="EMBL/GenBank/DDBJ databases">
        <authorList>
            <person name="Corre E."/>
            <person name="Pelletier E."/>
            <person name="Niang G."/>
            <person name="Scheremetjew M."/>
            <person name="Finn R."/>
            <person name="Kale V."/>
            <person name="Holt S."/>
            <person name="Cochrane G."/>
            <person name="Meng A."/>
            <person name="Brown T."/>
            <person name="Cohen L."/>
        </authorList>
    </citation>
    <scope>NUCLEOTIDE SEQUENCE</scope>
    <source>
        <strain evidence="2">CCAP1064/1</strain>
    </source>
</reference>
<organism evidence="2">
    <name type="scientific">Proboscia inermis</name>
    <dbReference type="NCBI Taxonomy" id="420281"/>
    <lineage>
        <taxon>Eukaryota</taxon>
        <taxon>Sar</taxon>
        <taxon>Stramenopiles</taxon>
        <taxon>Ochrophyta</taxon>
        <taxon>Bacillariophyta</taxon>
        <taxon>Coscinodiscophyceae</taxon>
        <taxon>Rhizosoleniophycidae</taxon>
        <taxon>Rhizosoleniales</taxon>
        <taxon>Rhizosoleniaceae</taxon>
        <taxon>Proboscia</taxon>
    </lineage>
</organism>
<dbReference type="EMBL" id="HBEL01051888">
    <property type="protein sequence ID" value="CAD8427570.1"/>
    <property type="molecule type" value="Transcribed_RNA"/>
</dbReference>
<gene>
    <name evidence="2" type="ORF">PINE0816_LOCUS23736</name>
</gene>
<sequence length="251" mass="28043">MLDESLTGTFFCPYCVCFATSLHYIETEFYADVRGLDDEDSKCAIDESSIQSWEQADEVFPESVEEFAVVEGWKEGKFDNRSDKIISNSLGIEISTNEGTCSNLACVDDDESDESDTDFSCKSSGQNSVSSVSDDSKGSCDIKWQIEKSELSALSCSESESVNGDDNQTIDIKIRRSRRKIDKSNDLSLNKAVDECLVDSRNIVRGKRKRTKVDYKRLNDAIFGPGGELTVHEGVDDDDEDYAFTVSQRKR</sequence>
<name>A0A7S0GLL3_9STRA</name>
<feature type="compositionally biased region" description="Low complexity" evidence="1">
    <location>
        <begin position="118"/>
        <end position="133"/>
    </location>
</feature>
<dbReference type="AlphaFoldDB" id="A0A7S0GLL3"/>
<evidence type="ECO:0000313" key="2">
    <source>
        <dbReference type="EMBL" id="CAD8427570.1"/>
    </source>
</evidence>
<feature type="region of interest" description="Disordered" evidence="1">
    <location>
        <begin position="117"/>
        <end position="138"/>
    </location>
</feature>
<evidence type="ECO:0000256" key="1">
    <source>
        <dbReference type="SAM" id="MobiDB-lite"/>
    </source>
</evidence>
<accession>A0A7S0GLL3</accession>